<evidence type="ECO:0000313" key="2">
    <source>
        <dbReference type="EMBL" id="AXA37860.1"/>
    </source>
</evidence>
<evidence type="ECO:0000256" key="1">
    <source>
        <dbReference type="SAM" id="Phobius"/>
    </source>
</evidence>
<dbReference type="Proteomes" id="UP000251166">
    <property type="component" value="Chromosome"/>
</dbReference>
<keyword evidence="1" id="KW-1133">Transmembrane helix</keyword>
<gene>
    <name evidence="2" type="ORF">DLJ82_0240</name>
</gene>
<protein>
    <recommendedName>
        <fullName evidence="4">Tetratricopeptide repeat protein</fullName>
    </recommendedName>
</protein>
<sequence length="580" mass="62563">MSAEGREAATCDVAEAEAREELERLLSDTRFHATERSRCILRYIAERHFDGHEDGVKAYSIAIDVLGRPSSFDPSTDPIVRIEASRLRSSLSQYYEAFGEQLGVAIHLPKGRYVAVFNRSAILRPACADQGEEVSGEDDTVQRLAVPPGSWRSSQDRRKLAATGILAAVVAISATLLWLYKRPQFTERPIVVLSISAADAALQGEADLTGDYLLTALSQFRTLTISSQRDIRTGSLSSSLRPSTVKSYDIDLKYYGDTDDRSIWWQVVDARSGDVLKSGVERVKMDGKSAGAVRDELVGVLARRFATPRGIINNLEIHDDNEVGAFGNTCILRAEYQLDEGSIDDVAAMLGCLEQTVAAQPGNSDAAATLSRALLASLGGVKPADVLQRSLTLANRAVSLAPTSDRANIALMQAQFYNGRTEAAISAGNRALALNPNNPDVSARLAAVLFASGFWDAGTALADDAAKSVDAIPRDASLVLALDAYRRGDWSEASLLAEQINCGDFLVRALRAAALGQLGSSQAIERLDQLRQLEPGFETAFVADMTARRFEPKLTASIEQGLVKAGARMDAPDSPNLQPF</sequence>
<keyword evidence="1" id="KW-0472">Membrane</keyword>
<dbReference type="RefSeq" id="WP_112902677.1">
    <property type="nucleotide sequence ID" value="NZ_CP030760.1"/>
</dbReference>
<dbReference type="EMBL" id="CP030760">
    <property type="protein sequence ID" value="AXA37860.1"/>
    <property type="molecule type" value="Genomic_DNA"/>
</dbReference>
<dbReference type="Gene3D" id="1.25.40.10">
    <property type="entry name" value="Tetratricopeptide repeat domain"/>
    <property type="match status" value="1"/>
</dbReference>
<dbReference type="AlphaFoldDB" id="A0A2Z4Y9C1"/>
<feature type="transmembrane region" description="Helical" evidence="1">
    <location>
        <begin position="160"/>
        <end position="180"/>
    </location>
</feature>
<organism evidence="2 3">
    <name type="scientific">Rhizobium leguminosarum</name>
    <dbReference type="NCBI Taxonomy" id="384"/>
    <lineage>
        <taxon>Bacteria</taxon>
        <taxon>Pseudomonadati</taxon>
        <taxon>Pseudomonadota</taxon>
        <taxon>Alphaproteobacteria</taxon>
        <taxon>Hyphomicrobiales</taxon>
        <taxon>Rhizobiaceae</taxon>
        <taxon>Rhizobium/Agrobacterium group</taxon>
        <taxon>Rhizobium</taxon>
    </lineage>
</organism>
<evidence type="ECO:0000313" key="3">
    <source>
        <dbReference type="Proteomes" id="UP000251166"/>
    </source>
</evidence>
<reference evidence="2 3" key="1">
    <citation type="submission" date="2018-07" db="EMBL/GenBank/DDBJ databases">
        <title>Rhizobium leguminosarum strain:ATCC 14479 Genome sequencing and assembly.</title>
        <authorList>
            <person name="Chakraborty R."/>
        </authorList>
    </citation>
    <scope>NUCLEOTIDE SEQUENCE [LARGE SCALE GENOMIC DNA]</scope>
    <source>
        <strain evidence="2 3">ATCC 14479</strain>
    </source>
</reference>
<dbReference type="SUPFAM" id="SSF48452">
    <property type="entry name" value="TPR-like"/>
    <property type="match status" value="1"/>
</dbReference>
<name>A0A2Z4Y9C1_RHILE</name>
<dbReference type="InterPro" id="IPR011990">
    <property type="entry name" value="TPR-like_helical_dom_sf"/>
</dbReference>
<keyword evidence="1" id="KW-0812">Transmembrane</keyword>
<accession>A0A2Z4Y9C1</accession>
<proteinExistence type="predicted"/>
<evidence type="ECO:0008006" key="4">
    <source>
        <dbReference type="Google" id="ProtNLM"/>
    </source>
</evidence>